<keyword evidence="10" id="KW-1185">Reference proteome</keyword>
<dbReference type="GO" id="GO:0016787">
    <property type="term" value="F:hydrolase activity"/>
    <property type="evidence" value="ECO:0007669"/>
    <property type="project" value="UniProtKB-KW"/>
</dbReference>
<evidence type="ECO:0000313" key="10">
    <source>
        <dbReference type="Proteomes" id="UP000002011"/>
    </source>
</evidence>
<keyword evidence="3" id="KW-0540">Nuclease</keyword>
<dbReference type="EMBL" id="CP001619">
    <property type="protein sequence ID" value="ACT94969.1"/>
    <property type="molecule type" value="Genomic_DNA"/>
</dbReference>
<comment type="similarity">
    <text evidence="7">Belongs to the PINc/VapC protein family.</text>
</comment>
<evidence type="ECO:0000256" key="5">
    <source>
        <dbReference type="ARBA" id="ARBA00022801"/>
    </source>
</evidence>
<keyword evidence="6" id="KW-0460">Magnesium</keyword>
<reference evidence="9 10" key="1">
    <citation type="journal article" date="2009" name="Stand. Genomic Sci.">
        <title>Complete genome sequence of Dyadobacter fermentans type strain (NS114).</title>
        <authorList>
            <person name="Lang E."/>
            <person name="Lapidus A."/>
            <person name="Chertkov O."/>
            <person name="Brettin T."/>
            <person name="Detter J.C."/>
            <person name="Han C."/>
            <person name="Copeland A."/>
            <person name="Glavina Del Rio T."/>
            <person name="Nolan M."/>
            <person name="Chen F."/>
            <person name="Lucas S."/>
            <person name="Tice H."/>
            <person name="Cheng J.F."/>
            <person name="Land M."/>
            <person name="Hauser L."/>
            <person name="Chang Y.J."/>
            <person name="Jeffries C.D."/>
            <person name="Kopitz M."/>
            <person name="Bruce D."/>
            <person name="Goodwin L."/>
            <person name="Pitluck S."/>
            <person name="Ovchinnikova G."/>
            <person name="Pati A."/>
            <person name="Ivanova N."/>
            <person name="Mavrommatis K."/>
            <person name="Chen A."/>
            <person name="Palaniappan K."/>
            <person name="Chain P."/>
            <person name="Bristow J."/>
            <person name="Eisen J.A."/>
            <person name="Markowitz V."/>
            <person name="Hugenholtz P."/>
            <person name="Goker M."/>
            <person name="Rohde M."/>
            <person name="Kyrpides N.C."/>
            <person name="Klenk H.P."/>
        </authorList>
    </citation>
    <scope>NUCLEOTIDE SEQUENCE [LARGE SCALE GENOMIC DNA]</scope>
    <source>
        <strain evidence="10">ATCC 700827 / DSM 18053 / CIP 107007 / KCTC 52180 / NS114</strain>
    </source>
</reference>
<dbReference type="InterPro" id="IPR002716">
    <property type="entry name" value="PIN_dom"/>
</dbReference>
<evidence type="ECO:0000256" key="1">
    <source>
        <dbReference type="ARBA" id="ARBA00001946"/>
    </source>
</evidence>
<evidence type="ECO:0000256" key="2">
    <source>
        <dbReference type="ARBA" id="ARBA00022649"/>
    </source>
</evidence>
<dbReference type="AlphaFoldDB" id="C6VWD8"/>
<keyword evidence="4" id="KW-0479">Metal-binding</keyword>
<evidence type="ECO:0000313" key="9">
    <source>
        <dbReference type="EMBL" id="ACT94969.1"/>
    </source>
</evidence>
<keyword evidence="5" id="KW-0378">Hydrolase</keyword>
<name>C6VWD8_DYAFD</name>
<protein>
    <submittedName>
        <fullName evidence="9">PilT protein domain protein</fullName>
    </submittedName>
</protein>
<dbReference type="HOGENOM" id="CLU_118482_0_0_10"/>
<evidence type="ECO:0000256" key="7">
    <source>
        <dbReference type="ARBA" id="ARBA00038093"/>
    </source>
</evidence>
<evidence type="ECO:0000259" key="8">
    <source>
        <dbReference type="Pfam" id="PF01850"/>
    </source>
</evidence>
<dbReference type="SUPFAM" id="SSF88723">
    <property type="entry name" value="PIN domain-like"/>
    <property type="match status" value="1"/>
</dbReference>
<evidence type="ECO:0000256" key="6">
    <source>
        <dbReference type="ARBA" id="ARBA00022842"/>
    </source>
</evidence>
<dbReference type="GO" id="GO:0004518">
    <property type="term" value="F:nuclease activity"/>
    <property type="evidence" value="ECO:0007669"/>
    <property type="project" value="UniProtKB-KW"/>
</dbReference>
<comment type="cofactor">
    <cofactor evidence="1">
        <name>Mg(2+)</name>
        <dbReference type="ChEBI" id="CHEBI:18420"/>
    </cofactor>
</comment>
<dbReference type="KEGG" id="dfe:Dfer_3765"/>
<gene>
    <name evidence="9" type="ordered locus">Dfer_3765</name>
</gene>
<dbReference type="STRING" id="471854.Dfer_3765"/>
<keyword evidence="2" id="KW-1277">Toxin-antitoxin system</keyword>
<organism evidence="9 10">
    <name type="scientific">Dyadobacter fermentans (strain ATCC 700827 / DSM 18053 / CIP 107007 / KCTC 52180 / NS114)</name>
    <dbReference type="NCBI Taxonomy" id="471854"/>
    <lineage>
        <taxon>Bacteria</taxon>
        <taxon>Pseudomonadati</taxon>
        <taxon>Bacteroidota</taxon>
        <taxon>Cytophagia</taxon>
        <taxon>Cytophagales</taxon>
        <taxon>Spirosomataceae</taxon>
        <taxon>Dyadobacter</taxon>
    </lineage>
</organism>
<dbReference type="GO" id="GO:0046872">
    <property type="term" value="F:metal ion binding"/>
    <property type="evidence" value="ECO:0007669"/>
    <property type="project" value="UniProtKB-KW"/>
</dbReference>
<dbReference type="Pfam" id="PF01850">
    <property type="entry name" value="PIN"/>
    <property type="match status" value="1"/>
</dbReference>
<dbReference type="PANTHER" id="PTHR33653">
    <property type="entry name" value="RIBONUCLEASE VAPC2"/>
    <property type="match status" value="1"/>
</dbReference>
<dbReference type="Proteomes" id="UP000002011">
    <property type="component" value="Chromosome"/>
</dbReference>
<dbReference type="Gene3D" id="3.40.50.1010">
    <property type="entry name" value="5'-nuclease"/>
    <property type="match status" value="1"/>
</dbReference>
<dbReference type="eggNOG" id="COG1487">
    <property type="taxonomic scope" value="Bacteria"/>
</dbReference>
<feature type="domain" description="PIN" evidence="8">
    <location>
        <begin position="16"/>
        <end position="125"/>
    </location>
</feature>
<evidence type="ECO:0000256" key="3">
    <source>
        <dbReference type="ARBA" id="ARBA00022722"/>
    </source>
</evidence>
<dbReference type="InterPro" id="IPR050556">
    <property type="entry name" value="Type_II_TA_system_RNase"/>
</dbReference>
<dbReference type="CDD" id="cd18738">
    <property type="entry name" value="PIN_VapC4-5_FitB-like"/>
    <property type="match status" value="1"/>
</dbReference>
<dbReference type="PANTHER" id="PTHR33653:SF1">
    <property type="entry name" value="RIBONUCLEASE VAPC2"/>
    <property type="match status" value="1"/>
</dbReference>
<dbReference type="InterPro" id="IPR029060">
    <property type="entry name" value="PIN-like_dom_sf"/>
</dbReference>
<accession>C6VWD8</accession>
<evidence type="ECO:0000256" key="4">
    <source>
        <dbReference type="ARBA" id="ARBA00022723"/>
    </source>
</evidence>
<proteinExistence type="inferred from homology"/>
<sequence>MLWMSREVCVMSGTKILIDTNIAISLFKGDDRLGALLQDREAYVSFVSELELLGYHAISIEEESWVEMFLDECNIIDINAGIKELTTYVRRQYNFKLPDAIIAATSIFLGVPLLSTDGNFDRVKELIFIFYQS</sequence>